<keyword evidence="2" id="KW-1185">Reference proteome</keyword>
<evidence type="ECO:0000313" key="2">
    <source>
        <dbReference type="Proteomes" id="UP001143856"/>
    </source>
</evidence>
<organism evidence="1 2">
    <name type="scientific">Xylaria curta</name>
    <dbReference type="NCBI Taxonomy" id="42375"/>
    <lineage>
        <taxon>Eukaryota</taxon>
        <taxon>Fungi</taxon>
        <taxon>Dikarya</taxon>
        <taxon>Ascomycota</taxon>
        <taxon>Pezizomycotina</taxon>
        <taxon>Sordariomycetes</taxon>
        <taxon>Xylariomycetidae</taxon>
        <taxon>Xylariales</taxon>
        <taxon>Xylariaceae</taxon>
        <taxon>Xylaria</taxon>
    </lineage>
</organism>
<sequence>MYAHSAVNFNTRQRYVDYIQEDCREGDPVKVLVSTIGVIGHGYNIYRANTVVITEAPQSSTKQSQAFGRVDRRGQVMTPQLIQLHDDMNMAEQVRKMRNDNRSQLSQVGPGDDFLARLVYDIDSEEDSDNGDGGDGESD</sequence>
<accession>A0ACC1P9F0</accession>
<dbReference type="EMBL" id="JAPDGR010000744">
    <property type="protein sequence ID" value="KAJ2987754.1"/>
    <property type="molecule type" value="Genomic_DNA"/>
</dbReference>
<comment type="caution">
    <text evidence="1">The sequence shown here is derived from an EMBL/GenBank/DDBJ whole genome shotgun (WGS) entry which is preliminary data.</text>
</comment>
<name>A0ACC1P9F0_9PEZI</name>
<reference evidence="1" key="1">
    <citation type="submission" date="2022-10" db="EMBL/GenBank/DDBJ databases">
        <title>Genome Sequence of Xylaria curta.</title>
        <authorList>
            <person name="Buettner E."/>
        </authorList>
    </citation>
    <scope>NUCLEOTIDE SEQUENCE</scope>
    <source>
        <strain evidence="1">Babe10</strain>
    </source>
</reference>
<dbReference type="Proteomes" id="UP001143856">
    <property type="component" value="Unassembled WGS sequence"/>
</dbReference>
<gene>
    <name evidence="1" type="ORF">NUW58_g4331</name>
</gene>
<proteinExistence type="predicted"/>
<evidence type="ECO:0000313" key="1">
    <source>
        <dbReference type="EMBL" id="KAJ2987754.1"/>
    </source>
</evidence>
<protein>
    <submittedName>
        <fullName evidence="1">Uncharacterized protein</fullName>
    </submittedName>
</protein>